<dbReference type="SUPFAM" id="SSF102198">
    <property type="entry name" value="Putative cyclase"/>
    <property type="match status" value="1"/>
</dbReference>
<dbReference type="AlphaFoldDB" id="A0A381YKJ4"/>
<dbReference type="PANTHER" id="PTHR31118">
    <property type="entry name" value="CYCLASE-LIKE PROTEIN 2"/>
    <property type="match status" value="1"/>
</dbReference>
<evidence type="ECO:0008006" key="2">
    <source>
        <dbReference type="Google" id="ProtNLM"/>
    </source>
</evidence>
<feature type="non-terminal residue" evidence="1">
    <location>
        <position position="1"/>
    </location>
</feature>
<accession>A0A381YKJ4</accession>
<protein>
    <recommendedName>
        <fullName evidence="2">Cyclase family protein</fullName>
    </recommendedName>
</protein>
<sequence length="267" mass="28403">VKQEITRRQALGLLATPVVAGTLVRRAEARQAPVRLAGGFTRIHDLTHTLSPQTPVYPAFNPFQIVQRFEIASDGFFGSELTLGEHTGTHLDAPNHFAAGGLSTDQMDPQQFFAPLAVISIADRAARDPDTGITVDDLRAWERQHGRLPDGAFVAMNSGWDQRVGDSQAFLNADAEAVLHFPGFSVEAAQFLIEERDIVGVGVDTLSLDVGTSTDFAAHLTFLPAGKYGLELMANLDDVPPAGATLIVGAPKHQGGSGGPARVFAVS</sequence>
<dbReference type="InterPro" id="IPR037175">
    <property type="entry name" value="KFase_sf"/>
</dbReference>
<dbReference type="PANTHER" id="PTHR31118:SF12">
    <property type="entry name" value="CYCLASE-LIKE PROTEIN 2"/>
    <property type="match status" value="1"/>
</dbReference>
<dbReference type="Gene3D" id="3.50.30.50">
    <property type="entry name" value="Putative cyclase"/>
    <property type="match status" value="1"/>
</dbReference>
<dbReference type="EMBL" id="UINC01018450">
    <property type="protein sequence ID" value="SVA77509.1"/>
    <property type="molecule type" value="Genomic_DNA"/>
</dbReference>
<proteinExistence type="predicted"/>
<name>A0A381YKJ4_9ZZZZ</name>
<dbReference type="GO" id="GO:0004061">
    <property type="term" value="F:arylformamidase activity"/>
    <property type="evidence" value="ECO:0007669"/>
    <property type="project" value="InterPro"/>
</dbReference>
<evidence type="ECO:0000313" key="1">
    <source>
        <dbReference type="EMBL" id="SVA77509.1"/>
    </source>
</evidence>
<reference evidence="1" key="1">
    <citation type="submission" date="2018-05" db="EMBL/GenBank/DDBJ databases">
        <authorList>
            <person name="Lanie J.A."/>
            <person name="Ng W.-L."/>
            <person name="Kazmierczak K.M."/>
            <person name="Andrzejewski T.M."/>
            <person name="Davidsen T.M."/>
            <person name="Wayne K.J."/>
            <person name="Tettelin H."/>
            <person name="Glass J.I."/>
            <person name="Rusch D."/>
            <person name="Podicherti R."/>
            <person name="Tsui H.-C.T."/>
            <person name="Winkler M.E."/>
        </authorList>
    </citation>
    <scope>NUCLEOTIDE SEQUENCE</scope>
</reference>
<dbReference type="InterPro" id="IPR007325">
    <property type="entry name" value="KFase/CYL"/>
</dbReference>
<gene>
    <name evidence="1" type="ORF">METZ01_LOCUS130363</name>
</gene>
<dbReference type="GO" id="GO:0019441">
    <property type="term" value="P:L-tryptophan catabolic process to kynurenine"/>
    <property type="evidence" value="ECO:0007669"/>
    <property type="project" value="InterPro"/>
</dbReference>
<organism evidence="1">
    <name type="scientific">marine metagenome</name>
    <dbReference type="NCBI Taxonomy" id="408172"/>
    <lineage>
        <taxon>unclassified sequences</taxon>
        <taxon>metagenomes</taxon>
        <taxon>ecological metagenomes</taxon>
    </lineage>
</organism>
<dbReference type="Pfam" id="PF04199">
    <property type="entry name" value="Cyclase"/>
    <property type="match status" value="1"/>
</dbReference>